<accession>A0ABP8K8V9</accession>
<keyword evidence="1" id="KW-1133">Transmembrane helix</keyword>
<keyword evidence="4" id="KW-1185">Reference proteome</keyword>
<reference evidence="4" key="1">
    <citation type="journal article" date="2019" name="Int. J. Syst. Evol. Microbiol.">
        <title>The Global Catalogue of Microorganisms (GCM) 10K type strain sequencing project: providing services to taxonomists for standard genome sequencing and annotation.</title>
        <authorList>
            <consortium name="The Broad Institute Genomics Platform"/>
            <consortium name="The Broad Institute Genome Sequencing Center for Infectious Disease"/>
            <person name="Wu L."/>
            <person name="Ma J."/>
        </authorList>
    </citation>
    <scope>NUCLEOTIDE SEQUENCE [LARGE SCALE GENOMIC DNA]</scope>
    <source>
        <strain evidence="4">JCM 17809</strain>
    </source>
</reference>
<dbReference type="SUPFAM" id="SSF101967">
    <property type="entry name" value="Adhesin YadA, collagen-binding domain"/>
    <property type="match status" value="1"/>
</dbReference>
<sequence length="896" mass="87734">MSTTHRVAGFGVTLLAASAAMVLGVSPAAAATIVADDVVVTNTETVQAYLDPTGQLDVARIYDQIAMQGNGTVDLRNPVETEGLRNLDSFGGFEVVDGEIVGTYEVDGDLRLRAVSDFPQELPLEVAVTYALDGEQVEPEDVVGETGTLEVQYTVRNVTGQPQDITYDDGTGTMVTATEDVVIPMVGSLTTVLPPAFTDVTSNEANMAGDGRGGTKMSFTMTLFGPIGAPEATFGYRANISDGVIPPASISALPVSPLDSPSFKGGSAAYQSGAVTGATLTAGATTIDDNLLKLRDGAGELLAGLIKLKDGAGQLNAGLTGTAAPGAAKLADGTDQAAAGAAELSSGLGQLDDGANQLADGAGQVADGAGTAATGADTLAGGSAQVADGLDQAGAQAPALIAGLDQVAAGLAQVDAGLETLSETLTDPDTTQGVGLLQAGIKKLIAGIGTTGDATTLLGGVEKIRAGLAAATATGGSIDQLKGGVDGAAAGAETIAAGLEKALLGVNGVRDGNTAALAPGGSIEQVGNAIRDIADVPSCAADPLCVGTVNGTATNIESQLRTSATTSEQVLTAVSTGLSNTDPDNPGAIQGLLKIAAGLSGQVSPGIAALKASLIEAATGLARIECGLSNASLPGVCDPDTPGLLEGLQLVDEGVATLVGGVVAAVGDDNDTSADKTLRGGIHSLQAGVDELSAGGQALILGLDKLSVGATLVAEGNADLATGLDTLADGAGQVSSGADQLADGTGTASAGSAKLADGTQLLAVGANQLADGLLTAADGSSQLAVGLGTAAEAAPALPEGAQRLSDEGTSKLIDAGKATAADYGVKYALIEAGAERAQTEAMIYGAPADATGKAAYSIEIAGVDSTSGNNLQRGLVAAALFGLAAGGAFLLRRQTA</sequence>
<name>A0ABP8K8V9_9MICO</name>
<feature type="signal peptide" evidence="2">
    <location>
        <begin position="1"/>
        <end position="30"/>
    </location>
</feature>
<evidence type="ECO:0000313" key="4">
    <source>
        <dbReference type="Proteomes" id="UP001500945"/>
    </source>
</evidence>
<dbReference type="InterPro" id="IPR023908">
    <property type="entry name" value="xxxLxxG_rpt"/>
</dbReference>
<evidence type="ECO:0008006" key="5">
    <source>
        <dbReference type="Google" id="ProtNLM"/>
    </source>
</evidence>
<organism evidence="3 4">
    <name type="scientific">Fodinibacter luteus</name>
    <dbReference type="NCBI Taxonomy" id="552064"/>
    <lineage>
        <taxon>Bacteria</taxon>
        <taxon>Bacillati</taxon>
        <taxon>Actinomycetota</taxon>
        <taxon>Actinomycetes</taxon>
        <taxon>Micrococcales</taxon>
        <taxon>Intrasporangiaceae</taxon>
        <taxon>Fodinibacter (ex Wang et al. 2009)</taxon>
    </lineage>
</organism>
<proteinExistence type="predicted"/>
<protein>
    <recommendedName>
        <fullName evidence="5">X-X-X-Leu-X-X-Gly heptad repeat protein</fullName>
    </recommendedName>
</protein>
<gene>
    <name evidence="3" type="ORF">GCM10023168_12750</name>
</gene>
<feature type="chain" id="PRO_5045276284" description="X-X-X-Leu-X-X-Gly heptad repeat protein" evidence="2">
    <location>
        <begin position="31"/>
        <end position="896"/>
    </location>
</feature>
<keyword evidence="1" id="KW-0472">Membrane</keyword>
<dbReference type="InterPro" id="IPR011049">
    <property type="entry name" value="Serralysin-like_metalloprot_C"/>
</dbReference>
<keyword evidence="2" id="KW-0732">Signal</keyword>
<keyword evidence="1" id="KW-0812">Transmembrane</keyword>
<evidence type="ECO:0000256" key="2">
    <source>
        <dbReference type="SAM" id="SignalP"/>
    </source>
</evidence>
<dbReference type="Proteomes" id="UP001500945">
    <property type="component" value="Unassembled WGS sequence"/>
</dbReference>
<evidence type="ECO:0000256" key="1">
    <source>
        <dbReference type="SAM" id="Phobius"/>
    </source>
</evidence>
<comment type="caution">
    <text evidence="3">The sequence shown here is derived from an EMBL/GenBank/DDBJ whole genome shotgun (WGS) entry which is preliminary data.</text>
</comment>
<dbReference type="EMBL" id="BAABGM010000008">
    <property type="protein sequence ID" value="GAA4402331.1"/>
    <property type="molecule type" value="Genomic_DNA"/>
</dbReference>
<dbReference type="RefSeq" id="WP_345203652.1">
    <property type="nucleotide sequence ID" value="NZ_BAABGM010000008.1"/>
</dbReference>
<feature type="transmembrane region" description="Helical" evidence="1">
    <location>
        <begin position="874"/>
        <end position="891"/>
    </location>
</feature>
<evidence type="ECO:0000313" key="3">
    <source>
        <dbReference type="EMBL" id="GAA4402331.1"/>
    </source>
</evidence>
<dbReference type="NCBIfam" id="TIGR03057">
    <property type="entry name" value="xxxLxxG_by_4"/>
    <property type="match status" value="4"/>
</dbReference>